<comment type="catalytic activity">
    <reaction evidence="8">
        <text>DNA(n) + a 2'-deoxyribonucleoside 5'-triphosphate = DNA(n+1) + diphosphate</text>
        <dbReference type="Rhea" id="RHEA:22508"/>
        <dbReference type="Rhea" id="RHEA-COMP:17339"/>
        <dbReference type="Rhea" id="RHEA-COMP:17340"/>
        <dbReference type="ChEBI" id="CHEBI:33019"/>
        <dbReference type="ChEBI" id="CHEBI:61560"/>
        <dbReference type="ChEBI" id="CHEBI:173112"/>
        <dbReference type="EC" id="2.7.7.7"/>
    </reaction>
</comment>
<dbReference type="GO" id="GO:0003677">
    <property type="term" value="F:DNA binding"/>
    <property type="evidence" value="ECO:0007669"/>
    <property type="project" value="InterPro"/>
</dbReference>
<dbReference type="GO" id="GO:0006261">
    <property type="term" value="P:DNA-templated DNA replication"/>
    <property type="evidence" value="ECO:0007669"/>
    <property type="project" value="TreeGrafter"/>
</dbReference>
<evidence type="ECO:0000256" key="4">
    <source>
        <dbReference type="ARBA" id="ARBA00022695"/>
    </source>
</evidence>
<evidence type="ECO:0000256" key="8">
    <source>
        <dbReference type="ARBA" id="ARBA00049244"/>
    </source>
</evidence>
<dbReference type="AlphaFoldDB" id="A0A8A0RRS8"/>
<proteinExistence type="inferred from homology"/>
<keyword evidence="5" id="KW-0235">DNA replication</keyword>
<dbReference type="InterPro" id="IPR048466">
    <property type="entry name" value="DNA_pol3_delta-like_C"/>
</dbReference>
<feature type="domain" description="DNA polymerase III delta subunit-like C-terminal" evidence="10">
    <location>
        <begin position="218"/>
        <end position="337"/>
    </location>
</feature>
<dbReference type="PANTHER" id="PTHR34388">
    <property type="entry name" value="DNA POLYMERASE III SUBUNIT DELTA"/>
    <property type="match status" value="1"/>
</dbReference>
<dbReference type="GO" id="GO:0009360">
    <property type="term" value="C:DNA polymerase III complex"/>
    <property type="evidence" value="ECO:0007669"/>
    <property type="project" value="InterPro"/>
</dbReference>
<keyword evidence="3" id="KW-0808">Transferase</keyword>
<evidence type="ECO:0000256" key="1">
    <source>
        <dbReference type="ARBA" id="ARBA00012417"/>
    </source>
</evidence>
<dbReference type="GO" id="GO:0003887">
    <property type="term" value="F:DNA-directed DNA polymerase activity"/>
    <property type="evidence" value="ECO:0007669"/>
    <property type="project" value="UniProtKB-KW"/>
</dbReference>
<keyword evidence="4" id="KW-0548">Nucleotidyltransferase</keyword>
<feature type="domain" description="DNA polymerase III delta N-terminal" evidence="9">
    <location>
        <begin position="27"/>
        <end position="144"/>
    </location>
</feature>
<accession>A0A8A0RRS8</accession>
<reference evidence="11" key="1">
    <citation type="submission" date="2020-07" db="EMBL/GenBank/DDBJ databases">
        <title>Koleobacter methoxysyntrophicus gen. nov., sp. nov., a novel anaerobic bacterium isolated from deep subsurface oil field and proposal of Koleobacterales ord. nov. in the phylum Firmicutes.</title>
        <authorList>
            <person name="Sakamoto S."/>
            <person name="Tamaki H."/>
        </authorList>
    </citation>
    <scope>NUCLEOTIDE SEQUENCE</scope>
    <source>
        <strain evidence="11">NRmbB1</strain>
    </source>
</reference>
<evidence type="ECO:0000313" key="12">
    <source>
        <dbReference type="Proteomes" id="UP000662904"/>
    </source>
</evidence>
<keyword evidence="6" id="KW-0239">DNA-directed DNA polymerase</keyword>
<evidence type="ECO:0000256" key="2">
    <source>
        <dbReference type="ARBA" id="ARBA00017703"/>
    </source>
</evidence>
<protein>
    <recommendedName>
        <fullName evidence="2">DNA polymerase III subunit delta</fullName>
        <ecNumber evidence="1">2.7.7.7</ecNumber>
    </recommendedName>
</protein>
<dbReference type="Gene3D" id="1.20.272.10">
    <property type="match status" value="1"/>
</dbReference>
<dbReference type="NCBIfam" id="TIGR01128">
    <property type="entry name" value="holA"/>
    <property type="match status" value="1"/>
</dbReference>
<dbReference type="InterPro" id="IPR008921">
    <property type="entry name" value="DNA_pol3_clamp-load_cplx_C"/>
</dbReference>
<dbReference type="Proteomes" id="UP000662904">
    <property type="component" value="Chromosome"/>
</dbReference>
<evidence type="ECO:0000256" key="7">
    <source>
        <dbReference type="ARBA" id="ARBA00034754"/>
    </source>
</evidence>
<gene>
    <name evidence="11" type="primary">yqeN</name>
    <name evidence="11" type="ORF">H0A61_02640</name>
</gene>
<dbReference type="InterPro" id="IPR005790">
    <property type="entry name" value="DNA_polIII_delta"/>
</dbReference>
<dbReference type="RefSeq" id="WP_206707550.1">
    <property type="nucleotide sequence ID" value="NZ_CP059066.1"/>
</dbReference>
<evidence type="ECO:0000259" key="9">
    <source>
        <dbReference type="Pfam" id="PF06144"/>
    </source>
</evidence>
<dbReference type="InterPro" id="IPR010372">
    <property type="entry name" value="DNA_pol3_delta_N"/>
</dbReference>
<name>A0A8A0RRS8_9FIRM</name>
<organism evidence="11 12">
    <name type="scientific">Koleobacter methoxysyntrophicus</name>
    <dbReference type="NCBI Taxonomy" id="2751313"/>
    <lineage>
        <taxon>Bacteria</taxon>
        <taxon>Bacillati</taxon>
        <taxon>Bacillota</taxon>
        <taxon>Clostridia</taxon>
        <taxon>Koleobacterales</taxon>
        <taxon>Koleobacteraceae</taxon>
        <taxon>Koleobacter</taxon>
    </lineage>
</organism>
<evidence type="ECO:0000256" key="5">
    <source>
        <dbReference type="ARBA" id="ARBA00022705"/>
    </source>
</evidence>
<evidence type="ECO:0000256" key="6">
    <source>
        <dbReference type="ARBA" id="ARBA00022932"/>
    </source>
</evidence>
<sequence length="343" mass="39878">MERLTVMDMGYVELIKEIKSGNLRNLYLFYGSEEILIREIVNFIRKTLVKKEVDEMNYSLVEGKDEELEDIIALAETMPFFSQKRVVVIRDFLSLIGDRDSEKTFTDFIENLPSHICMILISSTVDKRKKIYKSIEKKGIVTEFQPLKGNALIRWIEERFSHEGKKIDKRTALFLANTFNRNLEELDSEIKKAITYVGEEKEFIKQDDILPILRKTLENNVFLLIDALGQKDFRRAISILNDMLKEGESSIWILFMIIRQIRLIYRCLILLQNGLSFKDIQETLKEHPFVLKKAITQGNNFSLKQLNHALNFALETDVEIKKGVIEPKLAIEILLLKVSAVLS</sequence>
<dbReference type="Pfam" id="PF21694">
    <property type="entry name" value="DNA_pol3_delta_C"/>
    <property type="match status" value="1"/>
</dbReference>
<comment type="similarity">
    <text evidence="7">Belongs to the DNA polymerase HolA subunit family.</text>
</comment>
<dbReference type="EC" id="2.7.7.7" evidence="1"/>
<dbReference type="SUPFAM" id="SSF48019">
    <property type="entry name" value="post-AAA+ oligomerization domain-like"/>
    <property type="match status" value="1"/>
</dbReference>
<dbReference type="Pfam" id="PF06144">
    <property type="entry name" value="DNA_pol3_delta"/>
    <property type="match status" value="1"/>
</dbReference>
<dbReference type="PANTHER" id="PTHR34388:SF1">
    <property type="entry name" value="DNA POLYMERASE III SUBUNIT DELTA"/>
    <property type="match status" value="1"/>
</dbReference>
<dbReference type="Gene3D" id="1.10.8.60">
    <property type="match status" value="1"/>
</dbReference>
<evidence type="ECO:0000256" key="3">
    <source>
        <dbReference type="ARBA" id="ARBA00022679"/>
    </source>
</evidence>
<keyword evidence="12" id="KW-1185">Reference proteome</keyword>
<dbReference type="InterPro" id="IPR027417">
    <property type="entry name" value="P-loop_NTPase"/>
</dbReference>
<evidence type="ECO:0000313" key="11">
    <source>
        <dbReference type="EMBL" id="QSQ10240.1"/>
    </source>
</evidence>
<dbReference type="EMBL" id="CP059066">
    <property type="protein sequence ID" value="QSQ10240.1"/>
    <property type="molecule type" value="Genomic_DNA"/>
</dbReference>
<dbReference type="SUPFAM" id="SSF52540">
    <property type="entry name" value="P-loop containing nucleoside triphosphate hydrolases"/>
    <property type="match status" value="1"/>
</dbReference>
<dbReference type="KEGG" id="kme:H0A61_02640"/>
<evidence type="ECO:0000259" key="10">
    <source>
        <dbReference type="Pfam" id="PF21694"/>
    </source>
</evidence>
<dbReference type="Gene3D" id="3.40.50.300">
    <property type="entry name" value="P-loop containing nucleotide triphosphate hydrolases"/>
    <property type="match status" value="1"/>
</dbReference>